<evidence type="ECO:0000313" key="5">
    <source>
        <dbReference type="Proteomes" id="UP001432209"/>
    </source>
</evidence>
<dbReference type="Proteomes" id="UP001432209">
    <property type="component" value="Chromosome"/>
</dbReference>
<feature type="domain" description="TarS/TarP linker" evidence="3">
    <location>
        <begin position="228"/>
        <end position="323"/>
    </location>
</feature>
<reference evidence="4" key="1">
    <citation type="submission" date="2022-10" db="EMBL/GenBank/DDBJ databases">
        <title>The complete genomes of actinobacterial strains from the NBC collection.</title>
        <authorList>
            <person name="Joergensen T.S."/>
            <person name="Alvarez Arevalo M."/>
            <person name="Sterndorff E.B."/>
            <person name="Faurdal D."/>
            <person name="Vuksanovic O."/>
            <person name="Mourched A.-S."/>
            <person name="Charusanti P."/>
            <person name="Shaw S."/>
            <person name="Blin K."/>
            <person name="Weber T."/>
        </authorList>
    </citation>
    <scope>NUCLEOTIDE SEQUENCE</scope>
    <source>
        <strain evidence="4">NBC_01432</strain>
    </source>
</reference>
<feature type="compositionally biased region" description="Polar residues" evidence="1">
    <location>
        <begin position="421"/>
        <end position="431"/>
    </location>
</feature>
<evidence type="ECO:0000259" key="2">
    <source>
        <dbReference type="Pfam" id="PF00535"/>
    </source>
</evidence>
<name>A0ABZ2AA74_STRNV</name>
<dbReference type="EMBL" id="CP109495">
    <property type="protein sequence ID" value="WUX55296.1"/>
    <property type="molecule type" value="Genomic_DNA"/>
</dbReference>
<evidence type="ECO:0000259" key="3">
    <source>
        <dbReference type="Pfam" id="PF22181"/>
    </source>
</evidence>
<feature type="region of interest" description="Disordered" evidence="1">
    <location>
        <begin position="420"/>
        <end position="447"/>
    </location>
</feature>
<dbReference type="CDD" id="cd00761">
    <property type="entry name" value="Glyco_tranf_GTA_type"/>
    <property type="match status" value="1"/>
</dbReference>
<dbReference type="EC" id="2.4.-.-" evidence="4"/>
<keyword evidence="5" id="KW-1185">Reference proteome</keyword>
<dbReference type="SUPFAM" id="SSF53448">
    <property type="entry name" value="Nucleotide-diphospho-sugar transferases"/>
    <property type="match status" value="1"/>
</dbReference>
<dbReference type="InterPro" id="IPR054028">
    <property type="entry name" value="TarS/TarP_linker"/>
</dbReference>
<dbReference type="Pfam" id="PF00535">
    <property type="entry name" value="Glycos_transf_2"/>
    <property type="match status" value="1"/>
</dbReference>
<feature type="domain" description="Glycosyltransferase 2-like" evidence="2">
    <location>
        <begin position="8"/>
        <end position="170"/>
    </location>
</feature>
<dbReference type="Gene3D" id="3.90.550.10">
    <property type="entry name" value="Spore Coat Polysaccharide Biosynthesis Protein SpsA, Chain A"/>
    <property type="match status" value="1"/>
</dbReference>
<protein>
    <submittedName>
        <fullName evidence="4">Glycosyltransferase</fullName>
        <ecNumber evidence="4">2.4.-.-</ecNumber>
    </submittedName>
</protein>
<organism evidence="4 5">
    <name type="scientific">Streptomyces niveus</name>
    <name type="common">Streptomyces spheroides</name>
    <dbReference type="NCBI Taxonomy" id="193462"/>
    <lineage>
        <taxon>Bacteria</taxon>
        <taxon>Bacillati</taxon>
        <taxon>Actinomycetota</taxon>
        <taxon>Actinomycetes</taxon>
        <taxon>Kitasatosporales</taxon>
        <taxon>Streptomycetaceae</taxon>
        <taxon>Streptomyces</taxon>
    </lineage>
</organism>
<keyword evidence="4" id="KW-0328">Glycosyltransferase</keyword>
<dbReference type="PANTHER" id="PTHR22916">
    <property type="entry name" value="GLYCOSYLTRANSFERASE"/>
    <property type="match status" value="1"/>
</dbReference>
<proteinExistence type="predicted"/>
<evidence type="ECO:0000256" key="1">
    <source>
        <dbReference type="SAM" id="MobiDB-lite"/>
    </source>
</evidence>
<dbReference type="RefSeq" id="WP_329079030.1">
    <property type="nucleotide sequence ID" value="NZ_CP109495.1"/>
</dbReference>
<dbReference type="InterPro" id="IPR001173">
    <property type="entry name" value="Glyco_trans_2-like"/>
</dbReference>
<keyword evidence="4" id="KW-0808">Transferase</keyword>
<dbReference type="Pfam" id="PF22181">
    <property type="entry name" value="TarS_linker"/>
    <property type="match status" value="1"/>
</dbReference>
<gene>
    <name evidence="4" type="ORF">OG442_29315</name>
</gene>
<evidence type="ECO:0000313" key="4">
    <source>
        <dbReference type="EMBL" id="WUX55296.1"/>
    </source>
</evidence>
<dbReference type="GO" id="GO:0016757">
    <property type="term" value="F:glycosyltransferase activity"/>
    <property type="evidence" value="ECO:0007669"/>
    <property type="project" value="UniProtKB-KW"/>
</dbReference>
<dbReference type="PANTHER" id="PTHR22916:SF3">
    <property type="entry name" value="UDP-GLCNAC:BETAGAL BETA-1,3-N-ACETYLGLUCOSAMINYLTRANSFERASE-LIKE PROTEIN 1"/>
    <property type="match status" value="1"/>
</dbReference>
<dbReference type="InterPro" id="IPR029044">
    <property type="entry name" value="Nucleotide-diphossugar_trans"/>
</dbReference>
<accession>A0ABZ2AA74</accession>
<sequence length="545" mass="59977">MTTIPDVTVVVAVYNTMPALTECLDSLVGQTIGHDRMEIIAVDDGSTDGSGEELDRYAALHPGTVKVLHQANSGGPAGPSNRALDEASGRYVFFTGADDYMGPEALERMVAMADRNESDVVIGKMVAVGDRSVPRAVFRNTADRIELVGSGALYAISNTKLYRRALIEKHGMRFSEDLPVSSDMPFTLEAYVHAATVSVVADYDCYYAVRRPDDSNITYRARFEDRLQVCRHVLGLLDRLVGPGELYDEFALRLLKVDLAWIFGENYLAMDPARRETCVQATADFLEEYYKDLFVRVQDRVAVPQRLRFHWIFRRDSVTLTELVRIDTAGGALPPTFLNGGRAYAAYPGFRLSDDETAMRAFQLMGPITGRLGDGTRLLAAAWEQRDGKDLFLAVTVQVPVLGDTDSAVVRLRAGALPKSVGNSRRLSPDSQLPAPAGELVRTPAPDGTGTVLTARIPLPPVKTKLGARVYVDVAGSTYEIPVRTRGLPMPLARRWGDTVPHRASANVNPKGRLVITTAPLWEPTASFRARVRSLLPRFKRKVIR</sequence>